<gene>
    <name evidence="1" type="ORF">NI17_006600</name>
</gene>
<protein>
    <submittedName>
        <fullName evidence="1">Uncharacterized protein</fullName>
    </submittedName>
</protein>
<keyword evidence="2" id="KW-1185">Reference proteome</keyword>
<accession>A0A399G623</accession>
<name>A0A399G623_9ACTN</name>
<dbReference type="Proteomes" id="UP000265719">
    <property type="component" value="Chromosome"/>
</dbReference>
<proteinExistence type="predicted"/>
<evidence type="ECO:0000313" key="2">
    <source>
        <dbReference type="Proteomes" id="UP000265719"/>
    </source>
</evidence>
<reference evidence="1" key="1">
    <citation type="submission" date="2020-10" db="EMBL/GenBank/DDBJ databases">
        <title>De novo genome project of the cellulose decomposer Thermobifida halotolerans type strain.</title>
        <authorList>
            <person name="Nagy I."/>
            <person name="Horvath B."/>
            <person name="Kukolya J."/>
            <person name="Nagy I."/>
            <person name="Orsini M."/>
        </authorList>
    </citation>
    <scope>NUCLEOTIDE SEQUENCE</scope>
    <source>
        <strain evidence="1">DSM 44931</strain>
    </source>
</reference>
<dbReference type="RefSeq" id="WP_068692870.1">
    <property type="nucleotide sequence ID" value="NZ_CP063196.1"/>
</dbReference>
<dbReference type="AlphaFoldDB" id="A0A399G623"/>
<dbReference type="KEGG" id="thao:NI17_006600"/>
<sequence length="148" mass="17162">MHLLFWYLLCFFSVLFALRIVTRLVLIRAGHYDYECQRRYGRFAVFAIHDTLFSARRKLWEARRNLESLYLIGWRTHRGGGRSAAASDFHETRSTLLAQCAEATREALTVAENGRRFVHTRRVLNRTVLLSLLANLVVLLLFSPLPPA</sequence>
<evidence type="ECO:0000313" key="1">
    <source>
        <dbReference type="EMBL" id="UOE20847.1"/>
    </source>
</evidence>
<organism evidence="1 2">
    <name type="scientific">Thermobifida halotolerans</name>
    <dbReference type="NCBI Taxonomy" id="483545"/>
    <lineage>
        <taxon>Bacteria</taxon>
        <taxon>Bacillati</taxon>
        <taxon>Actinomycetota</taxon>
        <taxon>Actinomycetes</taxon>
        <taxon>Streptosporangiales</taxon>
        <taxon>Nocardiopsidaceae</taxon>
        <taxon>Thermobifida</taxon>
    </lineage>
</organism>
<dbReference type="EMBL" id="CP063196">
    <property type="protein sequence ID" value="UOE20847.1"/>
    <property type="molecule type" value="Genomic_DNA"/>
</dbReference>